<evidence type="ECO:0000313" key="9">
    <source>
        <dbReference type="Proteomes" id="UP001628156"/>
    </source>
</evidence>
<comment type="caution">
    <text evidence="8">The sequence shown here is derived from an EMBL/GenBank/DDBJ whole genome shotgun (WGS) entry which is preliminary data.</text>
</comment>
<evidence type="ECO:0000256" key="6">
    <source>
        <dbReference type="ARBA" id="ARBA00023054"/>
    </source>
</evidence>
<evidence type="ECO:0000256" key="5">
    <source>
        <dbReference type="ARBA" id="ARBA00023034"/>
    </source>
</evidence>
<accession>A0ABQ0DXQ1</accession>
<name>A0ABQ0DXQ1_9EUKA</name>
<protein>
    <recommendedName>
        <fullName evidence="7">Vacuolar protein sorting-associated protein 54 C-terminal domain-containing protein</fullName>
    </recommendedName>
</protein>
<dbReference type="InterPro" id="IPR012501">
    <property type="entry name" value="Vps54_C"/>
</dbReference>
<organism evidence="8 9">
    <name type="scientific">Entamoeba nuttalli</name>
    <dbReference type="NCBI Taxonomy" id="412467"/>
    <lineage>
        <taxon>Eukaryota</taxon>
        <taxon>Amoebozoa</taxon>
        <taxon>Evosea</taxon>
        <taxon>Archamoebae</taxon>
        <taxon>Mastigamoebida</taxon>
        <taxon>Entamoebidae</taxon>
        <taxon>Entamoeba</taxon>
    </lineage>
</organism>
<comment type="similarity">
    <text evidence="2">Belongs to the VPS54 family.</text>
</comment>
<evidence type="ECO:0000256" key="2">
    <source>
        <dbReference type="ARBA" id="ARBA00009150"/>
    </source>
</evidence>
<dbReference type="InterPro" id="IPR039745">
    <property type="entry name" value="Vps54"/>
</dbReference>
<dbReference type="PANTHER" id="PTHR12965:SF0">
    <property type="entry name" value="VACUOLAR PROTEIN SORTING-ASSOCIATED PROTEIN 54"/>
    <property type="match status" value="1"/>
</dbReference>
<gene>
    <name evidence="8" type="ORF">ENUP19_0347G0011</name>
</gene>
<dbReference type="Pfam" id="PF07928">
    <property type="entry name" value="Vps54"/>
    <property type="match status" value="1"/>
</dbReference>
<keyword evidence="6" id="KW-0175">Coiled coil</keyword>
<evidence type="ECO:0000256" key="4">
    <source>
        <dbReference type="ARBA" id="ARBA00022927"/>
    </source>
</evidence>
<keyword evidence="3" id="KW-0813">Transport</keyword>
<dbReference type="Proteomes" id="UP001628156">
    <property type="component" value="Unassembled WGS sequence"/>
</dbReference>
<comment type="subcellular location">
    <subcellularLocation>
        <location evidence="1">Golgi apparatus</location>
        <location evidence="1">trans-Golgi network</location>
    </subcellularLocation>
</comment>
<evidence type="ECO:0000256" key="3">
    <source>
        <dbReference type="ARBA" id="ARBA00022448"/>
    </source>
</evidence>
<sequence>MIRIDEDCKLKGIYKIAALLPSLKTSHVVIKQQTLPYTSIPSIEINSELSALQDFPSDIFYNPSSTTQKTSEDFTIFQDVEQESDIDEYRVDAIKEMLTKEFGQAIIEQNFEKNHLAGVQSVLEFAKRKQSNLLDLPTASLKSKTFLRIVDESLYTELMQQSDVLLNSLSTVDALETQYRNIADQLTEITTYFYQIKTTLESYASKSSLSFLRYRNLCSVQHLLEQIHSCSNLLEDANNTTEIDPIQAIDMIDRALNGLNKLSTIQCSQQLIVKANETKKTITDKIIEKKKDIYEILNKINYQASTLYEFNEQSWMNEFDQERKTFTDIIVGFEKIGKLDFLIENVKNMIYRAFISLPYKTFPKYQLNLFDEGNGNLKEYKFYVDKLKELSFNEFEGYVKNVMNKITRLGCLVVIFQMSIQLELEQNQSPQKNLIDKVNKMMTVVRDSIRKTTRIIIEEGNYERVSVEEIVMFGNMIKDFLHSLHVVHKKKFNSLESIHQVYLNGFFNNLHKNNMNKLQKIIDFDDLNIIEVEDEIFRIINTIVTQIIIPPLTCSLGEKDEQGKTKIIVINNETYFMTNTMSILLPTLERYREIIIKFPLLGECALSSAKDMLILYNNSMRRLILGKELIQKGVVQRIGATMFTTTHQTLLLLSLITPYLHHYLSPNVIISGRILDGIEDLMKAQCTDIRNALTIIVRNRVAYYLQVLEQSKSTTQNVSATPQKFTIFSRNKQLNTPAPVTSPSQFNALDLKKLLNKIMGEIVALNTLLKKNLRSIDYKYCLFEESRHLNSLREEFDKRSTEDNLKNQVSNDLHQISVAIHEGLKNNTTLNLDRTETPLIMNEEKFNTDSDGDLEIFRKSLDLSREPNQQEVPLTRQSFDINRTQSTKIVTSPQSVDN</sequence>
<keyword evidence="5" id="KW-0333">Golgi apparatus</keyword>
<feature type="domain" description="Vacuolar protein sorting-associated protein 54 C-terminal" evidence="7">
    <location>
        <begin position="572"/>
        <end position="700"/>
    </location>
</feature>
<evidence type="ECO:0000313" key="8">
    <source>
        <dbReference type="EMBL" id="GAB1227631.1"/>
    </source>
</evidence>
<keyword evidence="4" id="KW-0653">Protein transport</keyword>
<reference evidence="8 9" key="1">
    <citation type="journal article" date="2019" name="PLoS Negl. Trop. Dis.">
        <title>Whole genome sequencing of Entamoeba nuttalli reveals mammalian host-related molecular signatures and a novel octapeptide-repeat surface protein.</title>
        <authorList>
            <person name="Tanaka M."/>
            <person name="Makiuchi T."/>
            <person name="Komiyama T."/>
            <person name="Shiina T."/>
            <person name="Osaki K."/>
            <person name="Tachibana H."/>
        </authorList>
    </citation>
    <scope>NUCLEOTIDE SEQUENCE [LARGE SCALE GENOMIC DNA]</scope>
    <source>
        <strain evidence="8 9">P19-061405</strain>
    </source>
</reference>
<evidence type="ECO:0000256" key="1">
    <source>
        <dbReference type="ARBA" id="ARBA00004601"/>
    </source>
</evidence>
<proteinExistence type="inferred from homology"/>
<keyword evidence="9" id="KW-1185">Reference proteome</keyword>
<dbReference type="PANTHER" id="PTHR12965">
    <property type="entry name" value="VACUOLAR PROTEIN SORTING 54"/>
    <property type="match status" value="1"/>
</dbReference>
<dbReference type="EMBL" id="BAAFRS010000347">
    <property type="protein sequence ID" value="GAB1227631.1"/>
    <property type="molecule type" value="Genomic_DNA"/>
</dbReference>
<evidence type="ECO:0000259" key="7">
    <source>
        <dbReference type="Pfam" id="PF07928"/>
    </source>
</evidence>